<comment type="function">
    <text evidence="12 13">Mannosyltransferase involved in glycosylphosphatidylinositol-anchor biosynthesis. Transfers the first alpha-1,4-mannose to GlcN-acyl-PI during GPI precursor assembly. Required for cell wall integrity.</text>
</comment>
<protein>
    <recommendedName>
        <fullName evidence="4 13">GPI mannosyltransferase 1</fullName>
        <ecNumber evidence="13">2.4.1.-</ecNumber>
    </recommendedName>
    <alternativeName>
        <fullName evidence="13">GPI mannosyltransferase I</fullName>
    </alternativeName>
</protein>
<comment type="caution">
    <text evidence="16">The sequence shown here is derived from an EMBL/GenBank/DDBJ whole genome shotgun (WGS) entry which is preliminary data.</text>
</comment>
<feature type="transmembrane region" description="Helical" evidence="13">
    <location>
        <begin position="387"/>
        <end position="406"/>
    </location>
</feature>
<comment type="pathway">
    <text evidence="2 13">Glycolipid biosynthesis; glycosylphosphatidylinositol-anchor biosynthesis.</text>
</comment>
<evidence type="ECO:0000256" key="11">
    <source>
        <dbReference type="ARBA" id="ARBA00023136"/>
    </source>
</evidence>
<accession>A0A2H9TJH5</accession>
<dbReference type="GO" id="GO:0031505">
    <property type="term" value="P:fungal-type cell wall organization"/>
    <property type="evidence" value="ECO:0007669"/>
    <property type="project" value="EnsemblFungi"/>
</dbReference>
<evidence type="ECO:0000313" key="16">
    <source>
        <dbReference type="EMBL" id="PJF17879.1"/>
    </source>
</evidence>
<feature type="transmembrane region" description="Helical" evidence="13">
    <location>
        <begin position="255"/>
        <end position="277"/>
    </location>
</feature>
<evidence type="ECO:0000256" key="12">
    <source>
        <dbReference type="ARBA" id="ARBA00025399"/>
    </source>
</evidence>
<evidence type="ECO:0000256" key="15">
    <source>
        <dbReference type="SAM" id="SignalP"/>
    </source>
</evidence>
<keyword evidence="15" id="KW-0732">Signal</keyword>
<evidence type="ECO:0000256" key="3">
    <source>
        <dbReference type="ARBA" id="ARBA00011071"/>
    </source>
</evidence>
<evidence type="ECO:0000256" key="4">
    <source>
        <dbReference type="ARBA" id="ARBA00013797"/>
    </source>
</evidence>
<keyword evidence="9 13" id="KW-0256">Endoplasmic reticulum</keyword>
<feature type="transmembrane region" description="Helical" evidence="13">
    <location>
        <begin position="152"/>
        <end position="178"/>
    </location>
</feature>
<feature type="transmembrane region" description="Helical" evidence="13">
    <location>
        <begin position="317"/>
        <end position="335"/>
    </location>
</feature>
<dbReference type="STRING" id="1246581.A0A2H9TJH5"/>
<dbReference type="GO" id="GO:0180041">
    <property type="term" value="F:dol-P-Man:GlcN-acyl-PI alpha-1,4-mannosyltransferase activity"/>
    <property type="evidence" value="ECO:0007669"/>
    <property type="project" value="EnsemblFungi"/>
</dbReference>
<dbReference type="InterPro" id="IPR007704">
    <property type="entry name" value="PIG-M"/>
</dbReference>
<keyword evidence="6 13" id="KW-0328">Glycosyltransferase</keyword>
<dbReference type="UniPathway" id="UPA00196"/>
<feature type="chain" id="PRO_5014149759" description="GPI mannosyltransferase 1" evidence="15">
    <location>
        <begin position="20"/>
        <end position="461"/>
    </location>
</feature>
<feature type="transmembrane region" description="Helical" evidence="13">
    <location>
        <begin position="342"/>
        <end position="367"/>
    </location>
</feature>
<sequence>MRAFLQAALLAVFVRVVLLVYGAWQDRTLEVKYTDVDYWVFSDAAAAVRAGGSPYSRHTFRYTPLLAVLLVPNGWTGGMFGKVLFCAFDLVAAYFIYLFLLRGTNPSRAARLVGLFWLLNPMVFTISTRGNAESLLSVLVLSSLYFITSNRPLLGGLAYGAAVHFKLFPIIYSIAILAHLVRGRSKKLIESPPMSPKLETPTASPTPSREGSPSFKNKKKKQQQPREQRPASTLATPQKVNFIQMHSASDRIRSIFVFGLASLASFLVLTGICYRLYGMEYIEQSFLYHLTRRDHRHNYSPYFYLFYTDAVTKLPQFTELAVFIPQIVFFLVAGIKFGKKDLAFACFIITFVFVAFNKVITSQYFLWYLALFPMAYNSMHNITSLRWTAMSVLWFGAQGLWLNLAYRLEFLGQEVFVAVWAASILFLLVNVWIAAQFIRHRFVPEVFHAGPGIITLNSAAM</sequence>
<comment type="similarity">
    <text evidence="3 13">Belongs to the PIGM family.</text>
</comment>
<feature type="signal peptide" evidence="15">
    <location>
        <begin position="1"/>
        <end position="19"/>
    </location>
</feature>
<dbReference type="EC" id="2.4.1.-" evidence="13"/>
<dbReference type="PANTHER" id="PTHR12886">
    <property type="entry name" value="PIG-M MANNOSYLTRANSFERASE"/>
    <property type="match status" value="1"/>
</dbReference>
<dbReference type="GO" id="GO:0006506">
    <property type="term" value="P:GPI anchor biosynthetic process"/>
    <property type="evidence" value="ECO:0007669"/>
    <property type="project" value="UniProtKB-UniPathway"/>
</dbReference>
<keyword evidence="11 13" id="KW-0472">Membrane</keyword>
<feature type="compositionally biased region" description="Polar residues" evidence="14">
    <location>
        <begin position="201"/>
        <end position="215"/>
    </location>
</feature>
<evidence type="ECO:0000256" key="7">
    <source>
        <dbReference type="ARBA" id="ARBA00022679"/>
    </source>
</evidence>
<keyword evidence="17" id="KW-1185">Reference proteome</keyword>
<evidence type="ECO:0000256" key="5">
    <source>
        <dbReference type="ARBA" id="ARBA00022502"/>
    </source>
</evidence>
<evidence type="ECO:0000256" key="8">
    <source>
        <dbReference type="ARBA" id="ARBA00022692"/>
    </source>
</evidence>
<evidence type="ECO:0000256" key="2">
    <source>
        <dbReference type="ARBA" id="ARBA00004687"/>
    </source>
</evidence>
<keyword evidence="5 13" id="KW-0337">GPI-anchor biosynthesis</keyword>
<evidence type="ECO:0000256" key="10">
    <source>
        <dbReference type="ARBA" id="ARBA00022989"/>
    </source>
</evidence>
<evidence type="ECO:0000256" key="1">
    <source>
        <dbReference type="ARBA" id="ARBA00004477"/>
    </source>
</evidence>
<evidence type="ECO:0000256" key="13">
    <source>
        <dbReference type="RuleBase" id="RU365064"/>
    </source>
</evidence>
<keyword evidence="8 13" id="KW-0812">Transmembrane</keyword>
<reference evidence="16 17" key="1">
    <citation type="submission" date="2016-10" db="EMBL/GenBank/DDBJ databases">
        <title>The genome of Paramicrosporidium saccamoebae is the missing link in understanding Cryptomycota and Microsporidia evolution.</title>
        <authorList>
            <person name="Quandt C.A."/>
            <person name="Beaudet D."/>
            <person name="Corsaro D."/>
            <person name="Michel R."/>
            <person name="Corradi N."/>
            <person name="James T."/>
        </authorList>
    </citation>
    <scope>NUCLEOTIDE SEQUENCE [LARGE SCALE GENOMIC DNA]</scope>
    <source>
        <strain evidence="16 17">KSL3</strain>
    </source>
</reference>
<feature type="transmembrane region" description="Helical" evidence="13">
    <location>
        <begin position="79"/>
        <end position="100"/>
    </location>
</feature>
<feature type="region of interest" description="Disordered" evidence="14">
    <location>
        <begin position="191"/>
        <end position="233"/>
    </location>
</feature>
<comment type="subcellular location">
    <subcellularLocation>
        <location evidence="1 13">Endoplasmic reticulum membrane</location>
        <topology evidence="1 13">Multi-pass membrane protein</topology>
    </subcellularLocation>
</comment>
<keyword evidence="7 13" id="KW-0808">Transferase</keyword>
<dbReference type="GO" id="GO:1990529">
    <property type="term" value="C:glycosylphosphatidylinositol-mannosyltransferase I complex"/>
    <property type="evidence" value="ECO:0007669"/>
    <property type="project" value="EnsemblFungi"/>
</dbReference>
<dbReference type="Pfam" id="PF05007">
    <property type="entry name" value="Mannosyl_trans"/>
    <property type="match status" value="2"/>
</dbReference>
<keyword evidence="10 13" id="KW-1133">Transmembrane helix</keyword>
<evidence type="ECO:0000256" key="14">
    <source>
        <dbReference type="SAM" id="MobiDB-lite"/>
    </source>
</evidence>
<dbReference type="AlphaFoldDB" id="A0A2H9TJH5"/>
<name>A0A2H9TJH5_9FUNG</name>
<dbReference type="GO" id="GO:0005789">
    <property type="term" value="C:endoplasmic reticulum membrane"/>
    <property type="evidence" value="ECO:0007669"/>
    <property type="project" value="UniProtKB-SubCell"/>
</dbReference>
<gene>
    <name evidence="16" type="ORF">PSACC_02316</name>
</gene>
<dbReference type="EMBL" id="MTSL01000151">
    <property type="protein sequence ID" value="PJF17879.1"/>
    <property type="molecule type" value="Genomic_DNA"/>
</dbReference>
<organism evidence="16 17">
    <name type="scientific">Paramicrosporidium saccamoebae</name>
    <dbReference type="NCBI Taxonomy" id="1246581"/>
    <lineage>
        <taxon>Eukaryota</taxon>
        <taxon>Fungi</taxon>
        <taxon>Fungi incertae sedis</taxon>
        <taxon>Cryptomycota</taxon>
        <taxon>Cryptomycota incertae sedis</taxon>
        <taxon>Paramicrosporidium</taxon>
    </lineage>
</organism>
<evidence type="ECO:0000256" key="9">
    <source>
        <dbReference type="ARBA" id="ARBA00022824"/>
    </source>
</evidence>
<proteinExistence type="inferred from homology"/>
<evidence type="ECO:0000256" key="6">
    <source>
        <dbReference type="ARBA" id="ARBA00022676"/>
    </source>
</evidence>
<dbReference type="PANTHER" id="PTHR12886:SF0">
    <property type="entry name" value="GPI MANNOSYLTRANSFERASE 1"/>
    <property type="match status" value="1"/>
</dbReference>
<dbReference type="Proteomes" id="UP000240830">
    <property type="component" value="Unassembled WGS sequence"/>
</dbReference>
<dbReference type="OrthoDB" id="1741594at2759"/>
<evidence type="ECO:0000313" key="17">
    <source>
        <dbReference type="Proteomes" id="UP000240830"/>
    </source>
</evidence>
<feature type="transmembrane region" description="Helical" evidence="13">
    <location>
        <begin position="415"/>
        <end position="438"/>
    </location>
</feature>